<organism evidence="3 4">
    <name type="scientific">Monilinia fructigena</name>
    <dbReference type="NCBI Taxonomy" id="38457"/>
    <lineage>
        <taxon>Eukaryota</taxon>
        <taxon>Fungi</taxon>
        <taxon>Dikarya</taxon>
        <taxon>Ascomycota</taxon>
        <taxon>Pezizomycotina</taxon>
        <taxon>Leotiomycetes</taxon>
        <taxon>Helotiales</taxon>
        <taxon>Sclerotiniaceae</taxon>
        <taxon>Monilinia</taxon>
    </lineage>
</organism>
<proteinExistence type="predicted"/>
<evidence type="ECO:0000256" key="1">
    <source>
        <dbReference type="SAM" id="Coils"/>
    </source>
</evidence>
<feature type="compositionally biased region" description="Polar residues" evidence="2">
    <location>
        <begin position="341"/>
        <end position="354"/>
    </location>
</feature>
<feature type="region of interest" description="Disordered" evidence="2">
    <location>
        <begin position="182"/>
        <end position="242"/>
    </location>
</feature>
<protein>
    <recommendedName>
        <fullName evidence="5">BZIP domain-containing protein</fullName>
    </recommendedName>
</protein>
<keyword evidence="1" id="KW-0175">Coiled coil</keyword>
<evidence type="ECO:0008006" key="5">
    <source>
        <dbReference type="Google" id="ProtNLM"/>
    </source>
</evidence>
<dbReference type="AlphaFoldDB" id="A0A395ITA2"/>
<feature type="region of interest" description="Disordered" evidence="2">
    <location>
        <begin position="313"/>
        <end position="362"/>
    </location>
</feature>
<reference evidence="3 4" key="1">
    <citation type="submission" date="2018-06" db="EMBL/GenBank/DDBJ databases">
        <title>Genome Sequence of the Brown Rot Fungal Pathogen Monilinia fructigena.</title>
        <authorList>
            <person name="Landi L."/>
            <person name="De Miccolis Angelini R.M."/>
            <person name="Pollastro S."/>
            <person name="Abate D."/>
            <person name="Faretra F."/>
            <person name="Romanazzi G."/>
        </authorList>
    </citation>
    <scope>NUCLEOTIDE SEQUENCE [LARGE SCALE GENOMIC DNA]</scope>
    <source>
        <strain evidence="3 4">Mfrg269</strain>
    </source>
</reference>
<evidence type="ECO:0000256" key="2">
    <source>
        <dbReference type="SAM" id="MobiDB-lite"/>
    </source>
</evidence>
<feature type="region of interest" description="Disordered" evidence="2">
    <location>
        <begin position="578"/>
        <end position="607"/>
    </location>
</feature>
<gene>
    <name evidence="3" type="ORF">DID88_003912</name>
</gene>
<evidence type="ECO:0000313" key="3">
    <source>
        <dbReference type="EMBL" id="RAL63492.1"/>
    </source>
</evidence>
<dbReference type="EMBL" id="QKRW01000019">
    <property type="protein sequence ID" value="RAL63492.1"/>
    <property type="molecule type" value="Genomic_DNA"/>
</dbReference>
<comment type="caution">
    <text evidence="3">The sequence shown here is derived from an EMBL/GenBank/DDBJ whole genome shotgun (WGS) entry which is preliminary data.</text>
</comment>
<accession>A0A395ITA2</accession>
<dbReference type="PANTHER" id="PTHR40618">
    <property type="entry name" value="B-ZIP TRANSCRIPTION FACTOR (EUROFUNG)-RELATED"/>
    <property type="match status" value="1"/>
</dbReference>
<feature type="compositionally biased region" description="Basic and acidic residues" evidence="2">
    <location>
        <begin position="184"/>
        <end position="200"/>
    </location>
</feature>
<dbReference type="GO" id="GO:0003700">
    <property type="term" value="F:DNA-binding transcription factor activity"/>
    <property type="evidence" value="ECO:0007669"/>
    <property type="project" value="InterPro"/>
</dbReference>
<name>A0A395ITA2_9HELO</name>
<dbReference type="Gene3D" id="1.20.5.170">
    <property type="match status" value="1"/>
</dbReference>
<dbReference type="OrthoDB" id="3555317at2759"/>
<sequence>MNPPYDDLPIQQDNYTLDALTMLTQAAMQKNSNNNSSPSATYTGSGFPTNSQCIKNNSALTNQDAGYHIRAIPATTSISSSTISNHPTATSPYHLPSSVSNLVGNYTRSHRAMENPVFNPTEQIQRNAYMNHPYQPTYPSNLGILNAERYDDGRGSIGSHHLNMMSMKAHGQMQNLMPFGMLEKTGDSSETRPPSEEPGHGKKRRKRVRDESPSFEDDEEARKRPGETRVDPKDETAADRRRTQIRMAQRAYRHRKETTISSLEKQVQELRSTNEEMNNIFITLYDFAIGKGLLQREPEFGQQLQSTTQRFLALAKQSASDDHAKDGGDSSDKVTPEPHIETNQSLASRSTQRLSPPMSAPGQTIVTEAVNSWGGYSVSKDTSSEEEEVLTENSHQDAKEAKRFEVPLPTTHSYFELSFARRVHRATMEQGYRLLTMKNPPPGRFQEVFGFCLTYETKEESEARFRKALGSSAKEPLQEWRAPFVHLGGAGTYYPNQGPTTDNELMPKFRTGFSMGPFSASFTPTRESINSDMRCTIPGFEGEFFDSNDVEGYLKGHGFNIHPAADFITGQIDLEELSEPESSDTASADSKLPPTPQSPAGARFDEVNQDPYNFDYFNCDMSKEVQIDSAFSFMPLQSWNNNNSKVASPFNITGPIFDATNGPNSGDTSPMINVKKKRYTEKCTVTIRVETLIRELAAHARCLGRTPGFRRADVNAAIVTAAREAGV</sequence>
<dbReference type="PANTHER" id="PTHR40618:SF1">
    <property type="entry name" value="B-ZIP TRANSCRIPTION FACTOR (EUROFUNG)"/>
    <property type="match status" value="1"/>
</dbReference>
<feature type="coiled-coil region" evidence="1">
    <location>
        <begin position="253"/>
        <end position="280"/>
    </location>
</feature>
<dbReference type="CDD" id="cd14688">
    <property type="entry name" value="bZIP_YAP"/>
    <property type="match status" value="1"/>
</dbReference>
<evidence type="ECO:0000313" key="4">
    <source>
        <dbReference type="Proteomes" id="UP000249056"/>
    </source>
</evidence>
<feature type="region of interest" description="Disordered" evidence="2">
    <location>
        <begin position="377"/>
        <end position="398"/>
    </location>
</feature>
<feature type="compositionally biased region" description="Basic and acidic residues" evidence="2">
    <location>
        <begin position="220"/>
        <end position="242"/>
    </location>
</feature>
<keyword evidence="4" id="KW-1185">Reference proteome</keyword>
<dbReference type="Proteomes" id="UP000249056">
    <property type="component" value="Unassembled WGS sequence"/>
</dbReference>
<dbReference type="InterPro" id="IPR046347">
    <property type="entry name" value="bZIP_sf"/>
</dbReference>
<dbReference type="SUPFAM" id="SSF57959">
    <property type="entry name" value="Leucine zipper domain"/>
    <property type="match status" value="1"/>
</dbReference>
<feature type="compositionally biased region" description="Basic and acidic residues" evidence="2">
    <location>
        <begin position="319"/>
        <end position="340"/>
    </location>
</feature>